<keyword evidence="2" id="KW-1185">Reference proteome</keyword>
<reference evidence="1" key="1">
    <citation type="submission" date="2021-08" db="EMBL/GenBank/DDBJ databases">
        <title>Novel anaerobic bacterium isolated from sea squirt in East Sea, Republic of Korea.</title>
        <authorList>
            <person name="Nguyen T.H."/>
            <person name="Li Z."/>
            <person name="Lee Y.-J."/>
            <person name="Ko J."/>
            <person name="Kim S.-G."/>
        </authorList>
    </citation>
    <scope>NUCLEOTIDE SEQUENCE</scope>
    <source>
        <strain evidence="1">KCTC 25031</strain>
    </source>
</reference>
<evidence type="ECO:0000313" key="2">
    <source>
        <dbReference type="Proteomes" id="UP000826212"/>
    </source>
</evidence>
<dbReference type="Proteomes" id="UP000826212">
    <property type="component" value="Chromosome"/>
</dbReference>
<gene>
    <name evidence="1" type="ORF">K4L44_14940</name>
</gene>
<dbReference type="EMBL" id="CP081303">
    <property type="protein sequence ID" value="QZE13826.1"/>
    <property type="molecule type" value="Genomic_DNA"/>
</dbReference>
<sequence length="107" mass="12334">MRRANVLYKDEEAGVLTQFDDGSFSFHYHKTWFDNESKPAISLTFSKEQMEYHSKYLFAFFYNMLPEGANKQILCSSKKIDHKDDFGLLLASAGNDTIGAIRVIRIN</sequence>
<proteinExistence type="predicted"/>
<evidence type="ECO:0000313" key="1">
    <source>
        <dbReference type="EMBL" id="QZE13826.1"/>
    </source>
</evidence>
<protein>
    <submittedName>
        <fullName evidence="1">HipA N-terminal domain-containing protein</fullName>
    </submittedName>
</protein>
<name>A0AC61NE26_9BACT</name>
<organism evidence="1 2">
    <name type="scientific">Halosquirtibacter laminarini</name>
    <dbReference type="NCBI Taxonomy" id="3374600"/>
    <lineage>
        <taxon>Bacteria</taxon>
        <taxon>Pseudomonadati</taxon>
        <taxon>Bacteroidota</taxon>
        <taxon>Bacteroidia</taxon>
        <taxon>Marinilabiliales</taxon>
        <taxon>Prolixibacteraceae</taxon>
        <taxon>Halosquirtibacter</taxon>
    </lineage>
</organism>
<accession>A0AC61NE26</accession>